<keyword evidence="8" id="KW-1185">Reference proteome</keyword>
<evidence type="ECO:0000256" key="5">
    <source>
        <dbReference type="ARBA" id="ARBA00022833"/>
    </source>
</evidence>
<keyword evidence="3" id="KW-0479">Metal-binding</keyword>
<evidence type="ECO:0008006" key="9">
    <source>
        <dbReference type="Google" id="ProtNLM"/>
    </source>
</evidence>
<accession>A0A4Q1K777</accession>
<sequence>MRTIYVFIVLLCWSCSQQPQLKVPHFKALQEVDEPLPPPEWMDWRSQHKEKKQTFVDFLKRKVVKIDADHFNIYLQPIGVFSKKENRLIRDVQKYLTAFYQTQVILAQPMDSTVIPEKGKRFVAGKVQWKTGPILHQVLQPTQYPNAVVVMAITPTDLYPQDRWNFVFGQASYTERVGVSSFHRLAVANNYTLTFQRLLKTSVHEIGHMFSLAHCLHAKCVMNGTNSLEESDRQPMYACSECLAKLDVHRSWDLKKRMEDLIALSESFHLESDCVHLKKQKKAMEL</sequence>
<evidence type="ECO:0000256" key="1">
    <source>
        <dbReference type="ARBA" id="ARBA00001947"/>
    </source>
</evidence>
<keyword evidence="2" id="KW-0645">Protease</keyword>
<dbReference type="PANTHER" id="PTHR15910">
    <property type="entry name" value="ARCHAEMETZINCIN"/>
    <property type="match status" value="1"/>
</dbReference>
<evidence type="ECO:0000313" key="7">
    <source>
        <dbReference type="EMBL" id="RXR21566.1"/>
    </source>
</evidence>
<evidence type="ECO:0000256" key="3">
    <source>
        <dbReference type="ARBA" id="ARBA00022723"/>
    </source>
</evidence>
<comment type="cofactor">
    <cofactor evidence="1">
        <name>Zn(2+)</name>
        <dbReference type="ChEBI" id="CHEBI:29105"/>
    </cofactor>
</comment>
<dbReference type="OrthoDB" id="9784246at2"/>
<dbReference type="GO" id="GO:0008237">
    <property type="term" value="F:metallopeptidase activity"/>
    <property type="evidence" value="ECO:0007669"/>
    <property type="project" value="UniProtKB-KW"/>
</dbReference>
<keyword evidence="4" id="KW-0378">Hydrolase</keyword>
<proteinExistence type="predicted"/>
<evidence type="ECO:0000313" key="8">
    <source>
        <dbReference type="Proteomes" id="UP000289857"/>
    </source>
</evidence>
<dbReference type="GO" id="GO:0006508">
    <property type="term" value="P:proteolysis"/>
    <property type="evidence" value="ECO:0007669"/>
    <property type="project" value="UniProtKB-KW"/>
</dbReference>
<dbReference type="Gene3D" id="3.40.390.10">
    <property type="entry name" value="Collagenase (Catalytic Domain)"/>
    <property type="match status" value="1"/>
</dbReference>
<organism evidence="7 8">
    <name type="scientific">Flavobacterium stagni</name>
    <dbReference type="NCBI Taxonomy" id="2506421"/>
    <lineage>
        <taxon>Bacteria</taxon>
        <taxon>Pseudomonadati</taxon>
        <taxon>Bacteroidota</taxon>
        <taxon>Flavobacteriia</taxon>
        <taxon>Flavobacteriales</taxon>
        <taxon>Flavobacteriaceae</taxon>
        <taxon>Flavobacterium</taxon>
    </lineage>
</organism>
<dbReference type="RefSeq" id="WP_129462026.1">
    <property type="nucleotide sequence ID" value="NZ_SBKN01000007.1"/>
</dbReference>
<keyword evidence="6" id="KW-0482">Metalloprotease</keyword>
<dbReference type="GO" id="GO:0046872">
    <property type="term" value="F:metal ion binding"/>
    <property type="evidence" value="ECO:0007669"/>
    <property type="project" value="UniProtKB-KW"/>
</dbReference>
<dbReference type="InterPro" id="IPR024079">
    <property type="entry name" value="MetalloPept_cat_dom_sf"/>
</dbReference>
<evidence type="ECO:0000256" key="6">
    <source>
        <dbReference type="ARBA" id="ARBA00023049"/>
    </source>
</evidence>
<reference evidence="8" key="1">
    <citation type="submission" date="2019-01" db="EMBL/GenBank/DDBJ databases">
        <title>Cytophagaceae bacterium strain CAR-16.</title>
        <authorList>
            <person name="Chen W.-M."/>
        </authorList>
    </citation>
    <scope>NUCLEOTIDE SEQUENCE [LARGE SCALE GENOMIC DNA]</scope>
    <source>
        <strain evidence="8">WWJ-16</strain>
    </source>
</reference>
<dbReference type="CDD" id="cd11375">
    <property type="entry name" value="Peptidase_M54"/>
    <property type="match status" value="1"/>
</dbReference>
<keyword evidence="5" id="KW-0862">Zinc</keyword>
<dbReference type="SUPFAM" id="SSF55486">
    <property type="entry name" value="Metalloproteases ('zincins'), catalytic domain"/>
    <property type="match status" value="1"/>
</dbReference>
<dbReference type="EMBL" id="SBKN01000007">
    <property type="protein sequence ID" value="RXR21566.1"/>
    <property type="molecule type" value="Genomic_DNA"/>
</dbReference>
<dbReference type="InterPro" id="IPR012962">
    <property type="entry name" value="Pept_M54_archaemetzincn"/>
</dbReference>
<comment type="caution">
    <text evidence="7">The sequence shown here is derived from an EMBL/GenBank/DDBJ whole genome shotgun (WGS) entry which is preliminary data.</text>
</comment>
<gene>
    <name evidence="7" type="ORF">EQG61_11170</name>
</gene>
<dbReference type="Proteomes" id="UP000289857">
    <property type="component" value="Unassembled WGS sequence"/>
</dbReference>
<evidence type="ECO:0000256" key="2">
    <source>
        <dbReference type="ARBA" id="ARBA00022670"/>
    </source>
</evidence>
<dbReference type="AlphaFoldDB" id="A0A4Q1K777"/>
<protein>
    <recommendedName>
        <fullName evidence="9">Zn-dependent protease</fullName>
    </recommendedName>
</protein>
<dbReference type="PANTHER" id="PTHR15910:SF1">
    <property type="entry name" value="ARCHAEMETZINCIN-2"/>
    <property type="match status" value="1"/>
</dbReference>
<evidence type="ECO:0000256" key="4">
    <source>
        <dbReference type="ARBA" id="ARBA00022801"/>
    </source>
</evidence>
<name>A0A4Q1K777_9FLAO</name>
<dbReference type="Pfam" id="PF07998">
    <property type="entry name" value="Peptidase_M54"/>
    <property type="match status" value="1"/>
</dbReference>